<name>A0A1E4RGJ1_9ASCO</name>
<evidence type="ECO:0000313" key="3">
    <source>
        <dbReference type="EMBL" id="ODV66379.1"/>
    </source>
</evidence>
<dbReference type="CDD" id="cd00067">
    <property type="entry name" value="GAL4"/>
    <property type="match status" value="1"/>
</dbReference>
<protein>
    <recommendedName>
        <fullName evidence="2">Zn(2)-C6 fungal-type domain-containing protein</fullName>
    </recommendedName>
</protein>
<dbReference type="Proteomes" id="UP000095085">
    <property type="component" value="Unassembled WGS sequence"/>
</dbReference>
<dbReference type="PROSITE" id="PS00463">
    <property type="entry name" value="ZN2_CY6_FUNGAL_1"/>
    <property type="match status" value="1"/>
</dbReference>
<dbReference type="Gene3D" id="4.10.240.10">
    <property type="entry name" value="Zn(2)-C6 fungal-type DNA-binding domain"/>
    <property type="match status" value="1"/>
</dbReference>
<dbReference type="OrthoDB" id="189997at2759"/>
<dbReference type="GeneID" id="30994737"/>
<sequence>MSFQDSLNKSSGMNNFSTNNKKDHKTNNVRKPSIIVFKKKKLTNFNHGNIYEHNLSKPDIDNYDQTKSKVSCSRCRKFKKKCSRTLPECSTCASSDELCVFLPRKKKSKASTTNTSTSSKSRTSSSSSCNLATNDSELTSPLTKSSSDCLPLPPISSVLPIQSSTHFNFTDNKRLSLPNLNSILLPIDPQVSANRNLSISSISSQPVKHYSYTHGSNVPQSLFKKHSNDLDKILN</sequence>
<dbReference type="SMART" id="SM00066">
    <property type="entry name" value="GAL4"/>
    <property type="match status" value="1"/>
</dbReference>
<dbReference type="InterPro" id="IPR036864">
    <property type="entry name" value="Zn2-C6_fun-type_DNA-bd_sf"/>
</dbReference>
<dbReference type="RefSeq" id="XP_020075446.1">
    <property type="nucleotide sequence ID" value="XM_020220187.1"/>
</dbReference>
<dbReference type="EMBL" id="KV454542">
    <property type="protein sequence ID" value="ODV66379.1"/>
    <property type="molecule type" value="Genomic_DNA"/>
</dbReference>
<evidence type="ECO:0000256" key="1">
    <source>
        <dbReference type="SAM" id="MobiDB-lite"/>
    </source>
</evidence>
<keyword evidence="4" id="KW-1185">Reference proteome</keyword>
<feature type="domain" description="Zn(2)-C6 fungal-type" evidence="2">
    <location>
        <begin position="71"/>
        <end position="101"/>
    </location>
</feature>
<dbReference type="GO" id="GO:0008270">
    <property type="term" value="F:zinc ion binding"/>
    <property type="evidence" value="ECO:0007669"/>
    <property type="project" value="InterPro"/>
</dbReference>
<reference evidence="4" key="1">
    <citation type="submission" date="2016-05" db="EMBL/GenBank/DDBJ databases">
        <title>Comparative genomics of biotechnologically important yeasts.</title>
        <authorList>
            <consortium name="DOE Joint Genome Institute"/>
            <person name="Riley R."/>
            <person name="Haridas S."/>
            <person name="Wolfe K.H."/>
            <person name="Lopes M.R."/>
            <person name="Hittinger C.T."/>
            <person name="Goker M."/>
            <person name="Salamov A."/>
            <person name="Wisecaver J."/>
            <person name="Long T.M."/>
            <person name="Aerts A.L."/>
            <person name="Barry K."/>
            <person name="Choi C."/>
            <person name="Clum A."/>
            <person name="Coughlan A.Y."/>
            <person name="Deshpande S."/>
            <person name="Douglass A.P."/>
            <person name="Hanson S.J."/>
            <person name="Klenk H.-P."/>
            <person name="Labutti K."/>
            <person name="Lapidus A."/>
            <person name="Lindquist E."/>
            <person name="Lipzen A."/>
            <person name="Meier-Kolthoff J.P."/>
            <person name="Ohm R.A."/>
            <person name="Otillar R.P."/>
            <person name="Pangilinan J."/>
            <person name="Peng Y."/>
            <person name="Rokas A."/>
            <person name="Rosa C.A."/>
            <person name="Scheuner C."/>
            <person name="Sibirny A.A."/>
            <person name="Slot J.C."/>
            <person name="Stielow J.B."/>
            <person name="Sun H."/>
            <person name="Kurtzman C.P."/>
            <person name="Blackwell M."/>
            <person name="Grigoriev I.V."/>
            <person name="Jeffries T.W."/>
        </authorList>
    </citation>
    <scope>NUCLEOTIDE SEQUENCE [LARGE SCALE GENOMIC DNA]</scope>
    <source>
        <strain evidence="4">NRRL Y-1933</strain>
    </source>
</reference>
<proteinExistence type="predicted"/>
<dbReference type="SUPFAM" id="SSF57701">
    <property type="entry name" value="Zn2/Cys6 DNA-binding domain"/>
    <property type="match status" value="1"/>
</dbReference>
<gene>
    <name evidence="3" type="ORF">HYPBUDRAFT_149249</name>
</gene>
<feature type="region of interest" description="Disordered" evidence="1">
    <location>
        <begin position="1"/>
        <end position="31"/>
    </location>
</feature>
<dbReference type="InterPro" id="IPR001138">
    <property type="entry name" value="Zn2Cys6_DnaBD"/>
</dbReference>
<feature type="region of interest" description="Disordered" evidence="1">
    <location>
        <begin position="110"/>
        <end position="132"/>
    </location>
</feature>
<dbReference type="GO" id="GO:0000981">
    <property type="term" value="F:DNA-binding transcription factor activity, RNA polymerase II-specific"/>
    <property type="evidence" value="ECO:0007669"/>
    <property type="project" value="InterPro"/>
</dbReference>
<dbReference type="Pfam" id="PF00172">
    <property type="entry name" value="Zn_clus"/>
    <property type="match status" value="1"/>
</dbReference>
<evidence type="ECO:0000259" key="2">
    <source>
        <dbReference type="PROSITE" id="PS50048"/>
    </source>
</evidence>
<dbReference type="AlphaFoldDB" id="A0A1E4RGJ1"/>
<feature type="compositionally biased region" description="Low complexity" evidence="1">
    <location>
        <begin position="110"/>
        <end position="128"/>
    </location>
</feature>
<dbReference type="PROSITE" id="PS50048">
    <property type="entry name" value="ZN2_CY6_FUNGAL_2"/>
    <property type="match status" value="1"/>
</dbReference>
<organism evidence="3 4">
    <name type="scientific">Hyphopichia burtonii NRRL Y-1933</name>
    <dbReference type="NCBI Taxonomy" id="984485"/>
    <lineage>
        <taxon>Eukaryota</taxon>
        <taxon>Fungi</taxon>
        <taxon>Dikarya</taxon>
        <taxon>Ascomycota</taxon>
        <taxon>Saccharomycotina</taxon>
        <taxon>Pichiomycetes</taxon>
        <taxon>Debaryomycetaceae</taxon>
        <taxon>Hyphopichia</taxon>
    </lineage>
</organism>
<feature type="compositionally biased region" description="Polar residues" evidence="1">
    <location>
        <begin position="1"/>
        <end position="19"/>
    </location>
</feature>
<accession>A0A1E4RGJ1</accession>
<evidence type="ECO:0000313" key="4">
    <source>
        <dbReference type="Proteomes" id="UP000095085"/>
    </source>
</evidence>